<reference evidence="1 2" key="1">
    <citation type="journal article" date="2019" name="Sci. Rep.">
        <title>Extended insight into the Mycobacterium chelonae-abscessus complex through whole genome sequencing of Mycobacterium salmoniphilum outbreak and Mycobacterium salmoniphilum-like strains.</title>
        <authorList>
            <person name="Behra P.R.K."/>
            <person name="Das S."/>
            <person name="Pettersson B.M.F."/>
            <person name="Shirreff L."/>
            <person name="DuCote T."/>
            <person name="Jacobsson K.G."/>
            <person name="Ennis D.G."/>
            <person name="Kirsebom L.A."/>
        </authorList>
    </citation>
    <scope>NUCLEOTIDE SEQUENCE [LARGE SCALE GENOMIC DNA]</scope>
    <source>
        <strain evidence="1 2">CCUG 63697</strain>
    </source>
</reference>
<evidence type="ECO:0000313" key="2">
    <source>
        <dbReference type="Proteomes" id="UP000295165"/>
    </source>
</evidence>
<name>A0A4R8R4M3_9MYCO</name>
<accession>A0A4R8R4M3</accession>
<gene>
    <name evidence="1" type="ORF">CCUG63697_02642</name>
</gene>
<dbReference type="EMBL" id="PECC01000027">
    <property type="protein sequence ID" value="TDZ51126.1"/>
    <property type="molecule type" value="Genomic_DNA"/>
</dbReference>
<keyword evidence="2" id="KW-1185">Reference proteome</keyword>
<comment type="caution">
    <text evidence="1">The sequence shown here is derived from an EMBL/GenBank/DDBJ whole genome shotgun (WGS) entry which is preliminary data.</text>
</comment>
<dbReference type="AlphaFoldDB" id="A0A4R8R4M3"/>
<proteinExistence type="predicted"/>
<evidence type="ECO:0000313" key="1">
    <source>
        <dbReference type="EMBL" id="TDZ51126.1"/>
    </source>
</evidence>
<dbReference type="Proteomes" id="UP000295165">
    <property type="component" value="Unassembled WGS sequence"/>
</dbReference>
<organism evidence="1 2">
    <name type="scientific">Mycobacteroides franklinii</name>
    <dbReference type="NCBI Taxonomy" id="948102"/>
    <lineage>
        <taxon>Bacteria</taxon>
        <taxon>Bacillati</taxon>
        <taxon>Actinomycetota</taxon>
        <taxon>Actinomycetes</taxon>
        <taxon>Mycobacteriales</taxon>
        <taxon>Mycobacteriaceae</taxon>
        <taxon>Mycobacteroides</taxon>
    </lineage>
</organism>
<sequence length="30" mass="3645">MADSFLFYVKYRRGLRQLARQSADRLITRI</sequence>
<protein>
    <submittedName>
        <fullName evidence="1">Uncharacterized protein</fullName>
    </submittedName>
</protein>